<dbReference type="AlphaFoldDB" id="A0A9D1V620"/>
<protein>
    <submittedName>
        <fullName evidence="4">TetR/AcrR family transcriptional regulator</fullName>
    </submittedName>
</protein>
<evidence type="ECO:0000259" key="3">
    <source>
        <dbReference type="PROSITE" id="PS50977"/>
    </source>
</evidence>
<evidence type="ECO:0000313" key="4">
    <source>
        <dbReference type="EMBL" id="HIX06449.1"/>
    </source>
</evidence>
<keyword evidence="1 2" id="KW-0238">DNA-binding</keyword>
<dbReference type="SUPFAM" id="SSF46689">
    <property type="entry name" value="Homeodomain-like"/>
    <property type="match status" value="1"/>
</dbReference>
<evidence type="ECO:0000256" key="2">
    <source>
        <dbReference type="PROSITE-ProRule" id="PRU00335"/>
    </source>
</evidence>
<dbReference type="InterPro" id="IPR009057">
    <property type="entry name" value="Homeodomain-like_sf"/>
</dbReference>
<dbReference type="GO" id="GO:0003677">
    <property type="term" value="F:DNA binding"/>
    <property type="evidence" value="ECO:0007669"/>
    <property type="project" value="UniProtKB-UniRule"/>
</dbReference>
<proteinExistence type="predicted"/>
<feature type="domain" description="HTH tetR-type" evidence="3">
    <location>
        <begin position="6"/>
        <end position="66"/>
    </location>
</feature>
<sequence>MPPQKRIFREDILEAAADLVRQEGPAALSVRNIAKKLGCSTQPVYSEFENMETLREELTARVRERCLREDAGSYKQVALSFLQFARREKNLFQLVYLRRRVEGERFFEDPNEAQTIRKLQVNLELTARQAAEMHRRMQYYCYSMAVMMATGYLNFSEEEVSRELTEYYRIILSYYKQTKSEQELQHWLERSRNLLV</sequence>
<dbReference type="Proteomes" id="UP000824193">
    <property type="component" value="Unassembled WGS sequence"/>
</dbReference>
<dbReference type="EMBL" id="DXFW01000035">
    <property type="protein sequence ID" value="HIX06449.1"/>
    <property type="molecule type" value="Genomic_DNA"/>
</dbReference>
<dbReference type="PROSITE" id="PS50977">
    <property type="entry name" value="HTH_TETR_2"/>
    <property type="match status" value="1"/>
</dbReference>
<evidence type="ECO:0000313" key="5">
    <source>
        <dbReference type="Proteomes" id="UP000824193"/>
    </source>
</evidence>
<name>A0A9D1V620_9FIRM</name>
<dbReference type="Gene3D" id="1.10.357.10">
    <property type="entry name" value="Tetracycline Repressor, domain 2"/>
    <property type="match status" value="1"/>
</dbReference>
<gene>
    <name evidence="4" type="ORF">H9865_10220</name>
</gene>
<organism evidence="4 5">
    <name type="scientific">Candidatus Allofournierella pullicola</name>
    <dbReference type="NCBI Taxonomy" id="2838596"/>
    <lineage>
        <taxon>Bacteria</taxon>
        <taxon>Bacillati</taxon>
        <taxon>Bacillota</taxon>
        <taxon>Clostridia</taxon>
        <taxon>Eubacteriales</taxon>
        <taxon>Oscillospiraceae</taxon>
        <taxon>Allofournierella</taxon>
    </lineage>
</organism>
<reference evidence="4" key="2">
    <citation type="submission" date="2021-04" db="EMBL/GenBank/DDBJ databases">
        <authorList>
            <person name="Gilroy R."/>
        </authorList>
    </citation>
    <scope>NUCLEOTIDE SEQUENCE</scope>
    <source>
        <strain evidence="4">2239</strain>
    </source>
</reference>
<reference evidence="4" key="1">
    <citation type="journal article" date="2021" name="PeerJ">
        <title>Extensive microbial diversity within the chicken gut microbiome revealed by metagenomics and culture.</title>
        <authorList>
            <person name="Gilroy R."/>
            <person name="Ravi A."/>
            <person name="Getino M."/>
            <person name="Pursley I."/>
            <person name="Horton D.L."/>
            <person name="Alikhan N.F."/>
            <person name="Baker D."/>
            <person name="Gharbi K."/>
            <person name="Hall N."/>
            <person name="Watson M."/>
            <person name="Adriaenssens E.M."/>
            <person name="Foster-Nyarko E."/>
            <person name="Jarju S."/>
            <person name="Secka A."/>
            <person name="Antonio M."/>
            <person name="Oren A."/>
            <person name="Chaudhuri R.R."/>
            <person name="La Ragione R."/>
            <person name="Hildebrand F."/>
            <person name="Pallen M.J."/>
        </authorList>
    </citation>
    <scope>NUCLEOTIDE SEQUENCE</scope>
    <source>
        <strain evidence="4">2239</strain>
    </source>
</reference>
<evidence type="ECO:0000256" key="1">
    <source>
        <dbReference type="ARBA" id="ARBA00023125"/>
    </source>
</evidence>
<comment type="caution">
    <text evidence="4">The sequence shown here is derived from an EMBL/GenBank/DDBJ whole genome shotgun (WGS) entry which is preliminary data.</text>
</comment>
<dbReference type="InterPro" id="IPR001647">
    <property type="entry name" value="HTH_TetR"/>
</dbReference>
<dbReference type="Pfam" id="PF00440">
    <property type="entry name" value="TetR_N"/>
    <property type="match status" value="1"/>
</dbReference>
<accession>A0A9D1V620</accession>
<feature type="DNA-binding region" description="H-T-H motif" evidence="2">
    <location>
        <begin position="29"/>
        <end position="48"/>
    </location>
</feature>